<sequence length="81" mass="8994">MGKSSLQIGSFKIDDAQLFSPEAEGGNRLVIPCKSDPGLCMQLDGWDDDVSVPAIVDGRDSLLYKEKYDSQKDEWIMRVGK</sequence>
<proteinExistence type="predicted"/>
<dbReference type="EMBL" id="CP114058">
    <property type="protein sequence ID" value="WAT02814.1"/>
    <property type="molecule type" value="Genomic_DNA"/>
</dbReference>
<dbReference type="Pfam" id="PF07351">
    <property type="entry name" value="DUF1480"/>
    <property type="match status" value="1"/>
</dbReference>
<dbReference type="Proteomes" id="UP001164712">
    <property type="component" value="Chromosome"/>
</dbReference>
<gene>
    <name evidence="1" type="ORF">O1V66_10055</name>
</gene>
<dbReference type="InterPro" id="IPR009950">
    <property type="entry name" value="DUF1480"/>
</dbReference>
<name>A0ABY7HUU4_9GAMM</name>
<keyword evidence="2" id="KW-1185">Reference proteome</keyword>
<accession>A0ABY7HUU4</accession>
<evidence type="ECO:0000313" key="1">
    <source>
        <dbReference type="EMBL" id="WAT02814.1"/>
    </source>
</evidence>
<organism evidence="1 2">
    <name type="scientific">Rouxiella chamberiensis</name>
    <dbReference type="NCBI Taxonomy" id="1513468"/>
    <lineage>
        <taxon>Bacteria</taxon>
        <taxon>Pseudomonadati</taxon>
        <taxon>Pseudomonadota</taxon>
        <taxon>Gammaproteobacteria</taxon>
        <taxon>Enterobacterales</taxon>
        <taxon>Yersiniaceae</taxon>
        <taxon>Rouxiella</taxon>
    </lineage>
</organism>
<reference evidence="1" key="1">
    <citation type="submission" date="2022-12" db="EMBL/GenBank/DDBJ databases">
        <title>Complete genome sequence of an Australian strain of Rouxiella badensis DAR84756 and resolution of the R. badensis DSM100043 and R. chamberiensis DSM28324 genomes.</title>
        <authorList>
            <person name="Paul S."/>
            <person name="Anderson P.J."/>
            <person name="Maynard G."/>
            <person name="Dyall-Smith M."/>
            <person name="Kudinha T."/>
        </authorList>
    </citation>
    <scope>NUCLEOTIDE SEQUENCE</scope>
    <source>
        <strain evidence="1">DSM 28324</strain>
    </source>
</reference>
<dbReference type="RefSeq" id="WP_045046549.1">
    <property type="nucleotide sequence ID" value="NZ_CP114058.1"/>
</dbReference>
<protein>
    <submittedName>
        <fullName evidence="1">DUF1480 family protein</fullName>
    </submittedName>
</protein>
<evidence type="ECO:0000313" key="2">
    <source>
        <dbReference type="Proteomes" id="UP001164712"/>
    </source>
</evidence>